<name>A0A1G9V375_9ACTN</name>
<feature type="compositionally biased region" description="Low complexity" evidence="1">
    <location>
        <begin position="192"/>
        <end position="211"/>
    </location>
</feature>
<gene>
    <name evidence="2" type="ORF">SAMN05216259_101109</name>
</gene>
<accession>A0A1G9V375</accession>
<dbReference type="AlphaFoldDB" id="A0A1G9V375"/>
<dbReference type="OrthoDB" id="7502542at2"/>
<dbReference type="RefSeq" id="WP_093782218.1">
    <property type="nucleotide sequence ID" value="NZ_FNIE01000001.1"/>
</dbReference>
<dbReference type="STRING" id="310781.SAMN05216259_101109"/>
<sequence length="268" mass="27776">MSTGAVVGIVVAVLVVAALVAAFTMARGSTGTGGLKRRFGPEYDRALARHDGDAKAARKELAGRVKRFGGLKPTPLSPADRERYETQWQDVQASFVQEPGRAVSQADRLVGDLAATRGFPPADSPEHLDALSVHHAGTVQGYRQAHALAEHTVAGGRHDTEDLRQALIGARELFLELLGDTPATAPREAPQPRGANGAEPAPGPAAATKAGTRMPEQTGSTESADRADPTESPAAGNAGEHGGRGTLGHRFAALTGAGHKDDGRGDRA</sequence>
<feature type="compositionally biased region" description="Basic and acidic residues" evidence="1">
    <location>
        <begin position="258"/>
        <end position="268"/>
    </location>
</feature>
<evidence type="ECO:0000256" key="1">
    <source>
        <dbReference type="SAM" id="MobiDB-lite"/>
    </source>
</evidence>
<organism evidence="2 3">
    <name type="scientific">Actinacidiphila guanduensis</name>
    <dbReference type="NCBI Taxonomy" id="310781"/>
    <lineage>
        <taxon>Bacteria</taxon>
        <taxon>Bacillati</taxon>
        <taxon>Actinomycetota</taxon>
        <taxon>Actinomycetes</taxon>
        <taxon>Kitasatosporales</taxon>
        <taxon>Streptomycetaceae</taxon>
        <taxon>Actinacidiphila</taxon>
    </lineage>
</organism>
<dbReference type="EMBL" id="FNIE01000001">
    <property type="protein sequence ID" value="SDM66569.1"/>
    <property type="molecule type" value="Genomic_DNA"/>
</dbReference>
<feature type="region of interest" description="Disordered" evidence="1">
    <location>
        <begin position="182"/>
        <end position="268"/>
    </location>
</feature>
<keyword evidence="3" id="KW-1185">Reference proteome</keyword>
<reference evidence="2 3" key="1">
    <citation type="submission" date="2016-10" db="EMBL/GenBank/DDBJ databases">
        <authorList>
            <person name="de Groot N.N."/>
        </authorList>
    </citation>
    <scope>NUCLEOTIDE SEQUENCE [LARGE SCALE GENOMIC DNA]</scope>
    <source>
        <strain evidence="2 3">CGMCC 4.2022</strain>
    </source>
</reference>
<proteinExistence type="predicted"/>
<dbReference type="Proteomes" id="UP000199341">
    <property type="component" value="Unassembled WGS sequence"/>
</dbReference>
<protein>
    <recommendedName>
        <fullName evidence="4">Secreted protein</fullName>
    </recommendedName>
</protein>
<evidence type="ECO:0008006" key="4">
    <source>
        <dbReference type="Google" id="ProtNLM"/>
    </source>
</evidence>
<evidence type="ECO:0000313" key="3">
    <source>
        <dbReference type="Proteomes" id="UP000199341"/>
    </source>
</evidence>
<evidence type="ECO:0000313" key="2">
    <source>
        <dbReference type="EMBL" id="SDM66569.1"/>
    </source>
</evidence>